<dbReference type="InterPro" id="IPR004298">
    <property type="entry name" value="Nicotian_synth"/>
</dbReference>
<dbReference type="OrthoDB" id="1858069at2759"/>
<dbReference type="PANTHER" id="PTHR32266:SF12">
    <property type="entry name" value="NICOTIANAMINE SYNTHASE 3"/>
    <property type="match status" value="1"/>
</dbReference>
<keyword evidence="2" id="KW-0808">Transferase</keyword>
<evidence type="ECO:0000256" key="1">
    <source>
        <dbReference type="ARBA" id="ARBA00007009"/>
    </source>
</evidence>
<dbReference type="PROSITE" id="PS51142">
    <property type="entry name" value="NAS"/>
    <property type="match status" value="1"/>
</dbReference>
<evidence type="ECO:0000313" key="5">
    <source>
        <dbReference type="Proteomes" id="UP000799778"/>
    </source>
</evidence>
<keyword evidence="5" id="KW-1185">Reference proteome</keyword>
<reference evidence="4" key="1">
    <citation type="journal article" date="2020" name="Stud. Mycol.">
        <title>101 Dothideomycetes genomes: a test case for predicting lifestyles and emergence of pathogens.</title>
        <authorList>
            <person name="Haridas S."/>
            <person name="Albert R."/>
            <person name="Binder M."/>
            <person name="Bloem J."/>
            <person name="Labutti K."/>
            <person name="Salamov A."/>
            <person name="Andreopoulos B."/>
            <person name="Baker S."/>
            <person name="Barry K."/>
            <person name="Bills G."/>
            <person name="Bluhm B."/>
            <person name="Cannon C."/>
            <person name="Castanera R."/>
            <person name="Culley D."/>
            <person name="Daum C."/>
            <person name="Ezra D."/>
            <person name="Gonzalez J."/>
            <person name="Henrissat B."/>
            <person name="Kuo A."/>
            <person name="Liang C."/>
            <person name="Lipzen A."/>
            <person name="Lutzoni F."/>
            <person name="Magnuson J."/>
            <person name="Mondo S."/>
            <person name="Nolan M."/>
            <person name="Ohm R."/>
            <person name="Pangilinan J."/>
            <person name="Park H.-J."/>
            <person name="Ramirez L."/>
            <person name="Alfaro M."/>
            <person name="Sun H."/>
            <person name="Tritt A."/>
            <person name="Yoshinaga Y."/>
            <person name="Zwiers L.-H."/>
            <person name="Turgeon B."/>
            <person name="Goodwin S."/>
            <person name="Spatafora J."/>
            <person name="Crous P."/>
            <person name="Grigoriev I."/>
        </authorList>
    </citation>
    <scope>NUCLEOTIDE SEQUENCE</scope>
    <source>
        <strain evidence="4">CBS 175.79</strain>
    </source>
</reference>
<accession>A0A6A5XLU2</accession>
<comment type="similarity">
    <text evidence="1">Belongs to the nicotianamine synthase (NAS)-like family.</text>
</comment>
<dbReference type="Gene3D" id="3.40.50.150">
    <property type="entry name" value="Vaccinia Virus protein VP39"/>
    <property type="match status" value="1"/>
</dbReference>
<dbReference type="Pfam" id="PF03059">
    <property type="entry name" value="NAS"/>
    <property type="match status" value="1"/>
</dbReference>
<evidence type="ECO:0000256" key="2">
    <source>
        <dbReference type="ARBA" id="ARBA00022679"/>
    </source>
</evidence>
<keyword evidence="3" id="KW-0949">S-adenosyl-L-methionine</keyword>
<dbReference type="EMBL" id="ML978071">
    <property type="protein sequence ID" value="KAF2013923.1"/>
    <property type="molecule type" value="Genomic_DNA"/>
</dbReference>
<organism evidence="4 5">
    <name type="scientific">Aaosphaeria arxii CBS 175.79</name>
    <dbReference type="NCBI Taxonomy" id="1450172"/>
    <lineage>
        <taxon>Eukaryota</taxon>
        <taxon>Fungi</taxon>
        <taxon>Dikarya</taxon>
        <taxon>Ascomycota</taxon>
        <taxon>Pezizomycotina</taxon>
        <taxon>Dothideomycetes</taxon>
        <taxon>Pleosporomycetidae</taxon>
        <taxon>Pleosporales</taxon>
        <taxon>Pleosporales incertae sedis</taxon>
        <taxon>Aaosphaeria</taxon>
    </lineage>
</organism>
<dbReference type="PANTHER" id="PTHR32266">
    <property type="entry name" value="NICOTIANAMINE SYNTHASE 3"/>
    <property type="match status" value="1"/>
</dbReference>
<protein>
    <submittedName>
        <fullName evidence="4">Nicotianamine synthase</fullName>
    </submittedName>
</protein>
<name>A0A6A5XLU2_9PLEO</name>
<evidence type="ECO:0000256" key="3">
    <source>
        <dbReference type="ARBA" id="ARBA00022691"/>
    </source>
</evidence>
<dbReference type="SUPFAM" id="SSF53335">
    <property type="entry name" value="S-adenosyl-L-methionine-dependent methyltransferases"/>
    <property type="match status" value="1"/>
</dbReference>
<dbReference type="AlphaFoldDB" id="A0A6A5XLU2"/>
<proteinExistence type="inferred from homology"/>
<sequence>MATQASIPSTPTGLIDEVRRIYHEVQALSSLAPGKEIDALLTRLVHLCIQPYSDDFIAKTLSSPEANELCLSLRPLCAAAEGELEKYWANRILASAAASSKNGTTTTTTPRTLLHSFPYFDNYLDLSRLECSVLEAFLPTCGADCRPSPCKLAFVGSGPMPLTSFCMLDRYPDAVVHNIDRDAGALRVSRELSEKCGYGGRMTFACEDVSEEMGGEGATRWRDFHVVFLAALVGMDTPSKMTIMESLVRKLEPGTLLVVRSAQGMRGVLYPVLELSEDLQRIGLTTLLVAHPWTKVVNSVVVLRVN</sequence>
<dbReference type="Proteomes" id="UP000799778">
    <property type="component" value="Unassembled WGS sequence"/>
</dbReference>
<dbReference type="InterPro" id="IPR029063">
    <property type="entry name" value="SAM-dependent_MTases_sf"/>
</dbReference>
<dbReference type="GO" id="GO:0030418">
    <property type="term" value="P:nicotianamine biosynthetic process"/>
    <property type="evidence" value="ECO:0007669"/>
    <property type="project" value="InterPro"/>
</dbReference>
<dbReference type="RefSeq" id="XP_033382262.1">
    <property type="nucleotide sequence ID" value="XM_033530550.1"/>
</dbReference>
<dbReference type="GO" id="GO:0030410">
    <property type="term" value="F:nicotianamine synthase activity"/>
    <property type="evidence" value="ECO:0007669"/>
    <property type="project" value="InterPro"/>
</dbReference>
<dbReference type="GeneID" id="54287947"/>
<evidence type="ECO:0000313" key="4">
    <source>
        <dbReference type="EMBL" id="KAF2013923.1"/>
    </source>
</evidence>
<gene>
    <name evidence="4" type="ORF">BU24DRAFT_442803</name>
</gene>